<reference evidence="2 3" key="1">
    <citation type="journal article" date="2011" name="J. Bacteriol.">
        <title>Complete genome sequence of the animal pathogen Listeria ivanovii, which provides insights into host specificities and evolution of the genus Listeria.</title>
        <authorList>
            <person name="Buchrieser C."/>
            <person name="Rusniok C."/>
            <person name="Garrido P."/>
            <person name="Hain T."/>
            <person name="Scortti M."/>
            <person name="Lampidis R."/>
            <person name="Karst U."/>
            <person name="Chakraborty T."/>
            <person name="Cossart P."/>
            <person name="Kreft J."/>
            <person name="Vazquez-Boland J.A."/>
            <person name="Goebel W."/>
            <person name="Glaser P."/>
        </authorList>
    </citation>
    <scope>NUCLEOTIDE SEQUENCE [LARGE SCALE GENOMIC DNA]</scope>
    <source>
        <strain evidence="3">ATCC BAA-678 / PAM 55</strain>
    </source>
</reference>
<evidence type="ECO:0000313" key="2">
    <source>
        <dbReference type="EMBL" id="CBW85540.1"/>
    </source>
</evidence>
<dbReference type="PROSITE" id="PS51186">
    <property type="entry name" value="GNAT"/>
    <property type="match status" value="1"/>
</dbReference>
<feature type="domain" description="N-acetyltransferase" evidence="1">
    <location>
        <begin position="3"/>
        <end position="195"/>
    </location>
</feature>
<evidence type="ECO:0000313" key="3">
    <source>
        <dbReference type="Proteomes" id="UP000001286"/>
    </source>
</evidence>
<dbReference type="eggNOG" id="COG0456">
    <property type="taxonomic scope" value="Bacteria"/>
</dbReference>
<organism evidence="2 3">
    <name type="scientific">Listeria ivanovii (strain ATCC BAA-678 / PAM 55)</name>
    <dbReference type="NCBI Taxonomy" id="881621"/>
    <lineage>
        <taxon>Bacteria</taxon>
        <taxon>Bacillati</taxon>
        <taxon>Bacillota</taxon>
        <taxon>Bacilli</taxon>
        <taxon>Bacillales</taxon>
        <taxon>Listeriaceae</taxon>
        <taxon>Listeria</taxon>
    </lineage>
</organism>
<dbReference type="InterPro" id="IPR000182">
    <property type="entry name" value="GNAT_dom"/>
</dbReference>
<dbReference type="InterPro" id="IPR016181">
    <property type="entry name" value="Acyl_CoA_acyltransferase"/>
</dbReference>
<dbReference type="CDD" id="cd04301">
    <property type="entry name" value="NAT_SF"/>
    <property type="match status" value="1"/>
</dbReference>
<dbReference type="OrthoDB" id="9788755at2"/>
<dbReference type="SUPFAM" id="SSF55729">
    <property type="entry name" value="Acyl-CoA N-acyltransferases (Nat)"/>
    <property type="match status" value="1"/>
</dbReference>
<dbReference type="KEGG" id="liv:LIV_1053"/>
<proteinExistence type="predicted"/>
<dbReference type="RefSeq" id="WP_014092519.1">
    <property type="nucleotide sequence ID" value="NC_016011.1"/>
</dbReference>
<dbReference type="GO" id="GO:0016747">
    <property type="term" value="F:acyltransferase activity, transferring groups other than amino-acyl groups"/>
    <property type="evidence" value="ECO:0007669"/>
    <property type="project" value="InterPro"/>
</dbReference>
<gene>
    <name evidence="2" type="ordered locus">LIV_1053</name>
</gene>
<evidence type="ECO:0000259" key="1">
    <source>
        <dbReference type="PROSITE" id="PS51186"/>
    </source>
</evidence>
<dbReference type="GeneID" id="57076035"/>
<dbReference type="Gene3D" id="3.40.630.30">
    <property type="match status" value="1"/>
</dbReference>
<dbReference type="Pfam" id="PF00583">
    <property type="entry name" value="Acetyltransf_1"/>
    <property type="match status" value="1"/>
</dbReference>
<accession>G2ZEM8</accession>
<dbReference type="Proteomes" id="UP000001286">
    <property type="component" value="Chromosome"/>
</dbReference>
<protein>
    <recommendedName>
        <fullName evidence="1">N-acetyltransferase domain-containing protein</fullName>
    </recommendedName>
</protein>
<dbReference type="EMBL" id="FR687253">
    <property type="protein sequence ID" value="CBW85540.1"/>
    <property type="molecule type" value="Genomic_DNA"/>
</dbReference>
<dbReference type="AlphaFoldDB" id="G2ZEM8"/>
<sequence>MNISIKAITAFEKVTILEEVVFLICNGFKSKFTHLLFSEAEVHKLMYAFCHYIYTEKGENLLIALNNDKICGCLFLTSKADSYYHLFHSLSNFLSFSQRLKLIFLLGLLSHKPKANERYIDFITVSPFSRGQGIGTALISHCISYFPNERITLYVSKSNTIAYQLYQKLGFQVIKKDKNILISILTGVKEWHMMEWIK</sequence>
<dbReference type="HOGENOM" id="CLU_119489_0_0_9"/>
<name>G2ZEM8_LISIP</name>